<feature type="compositionally biased region" description="Basic and acidic residues" evidence="1">
    <location>
        <begin position="47"/>
        <end position="64"/>
    </location>
</feature>
<organism evidence="2 3">
    <name type="scientific">Euplotes crassus</name>
    <dbReference type="NCBI Taxonomy" id="5936"/>
    <lineage>
        <taxon>Eukaryota</taxon>
        <taxon>Sar</taxon>
        <taxon>Alveolata</taxon>
        <taxon>Ciliophora</taxon>
        <taxon>Intramacronucleata</taxon>
        <taxon>Spirotrichea</taxon>
        <taxon>Hypotrichia</taxon>
        <taxon>Euplotida</taxon>
        <taxon>Euplotidae</taxon>
        <taxon>Moneuplotes</taxon>
    </lineage>
</organism>
<name>A0AAD1Y645_EUPCR</name>
<dbReference type="Proteomes" id="UP001295684">
    <property type="component" value="Unassembled WGS sequence"/>
</dbReference>
<feature type="compositionally biased region" description="Basic and acidic residues" evidence="1">
    <location>
        <begin position="82"/>
        <end position="96"/>
    </location>
</feature>
<comment type="caution">
    <text evidence="2">The sequence shown here is derived from an EMBL/GenBank/DDBJ whole genome shotgun (WGS) entry which is preliminary data.</text>
</comment>
<reference evidence="2" key="1">
    <citation type="submission" date="2023-07" db="EMBL/GenBank/DDBJ databases">
        <authorList>
            <consortium name="AG Swart"/>
            <person name="Singh M."/>
            <person name="Singh A."/>
            <person name="Seah K."/>
            <person name="Emmerich C."/>
        </authorList>
    </citation>
    <scope>NUCLEOTIDE SEQUENCE</scope>
    <source>
        <strain evidence="2">DP1</strain>
    </source>
</reference>
<evidence type="ECO:0000256" key="1">
    <source>
        <dbReference type="SAM" id="MobiDB-lite"/>
    </source>
</evidence>
<dbReference type="AlphaFoldDB" id="A0AAD1Y645"/>
<sequence length="203" mass="24091">MKLLKPQSDDESECSPIKTKTKYYRKLLNFYDKSSERRPKSASSPKKSQDASPPKRKDSEIKIELDISKNCQKLMRFSDLMENPREAQQRRSNERNKRNKGKSKLLQKIKENYQMQMVQNRVSYDRRNCKRRDSYGLNHKVSHPTNMKTMSDQDGYPFFISNYTKDSGRKSSYMVKRSCKSKQNSVRAIYTRGNKRHRKLTVK</sequence>
<evidence type="ECO:0000313" key="3">
    <source>
        <dbReference type="Proteomes" id="UP001295684"/>
    </source>
</evidence>
<gene>
    <name evidence="2" type="ORF">ECRASSUSDP1_LOCUS26960</name>
</gene>
<keyword evidence="3" id="KW-1185">Reference proteome</keyword>
<accession>A0AAD1Y645</accession>
<proteinExistence type="predicted"/>
<feature type="region of interest" description="Disordered" evidence="1">
    <location>
        <begin position="77"/>
        <end position="103"/>
    </location>
</feature>
<protein>
    <submittedName>
        <fullName evidence="2">Uncharacterized protein</fullName>
    </submittedName>
</protein>
<feature type="region of interest" description="Disordered" evidence="1">
    <location>
        <begin position="30"/>
        <end position="64"/>
    </location>
</feature>
<evidence type="ECO:0000313" key="2">
    <source>
        <dbReference type="EMBL" id="CAI2385398.1"/>
    </source>
</evidence>
<dbReference type="EMBL" id="CAMPGE010027804">
    <property type="protein sequence ID" value="CAI2385398.1"/>
    <property type="molecule type" value="Genomic_DNA"/>
</dbReference>